<keyword evidence="25" id="KW-1185">Reference proteome</keyword>
<evidence type="ECO:0000256" key="12">
    <source>
        <dbReference type="ARBA" id="ARBA00022781"/>
    </source>
</evidence>
<dbReference type="NCBIfam" id="TIGR00782">
    <property type="entry name" value="ccoP"/>
    <property type="match status" value="1"/>
</dbReference>
<keyword evidence="12 19" id="KW-0375">Hydrogen ion transport</keyword>
<evidence type="ECO:0000256" key="4">
    <source>
        <dbReference type="ARBA" id="ARBA00022448"/>
    </source>
</evidence>
<comment type="subunit">
    <text evidence="19">Component of the cbb3-type cytochrome c oxidase.</text>
</comment>
<dbReference type="AlphaFoldDB" id="A0A4Q7NJV6"/>
<evidence type="ECO:0000256" key="1">
    <source>
        <dbReference type="ARBA" id="ARBA00004533"/>
    </source>
</evidence>
<feature type="binding site" description="axial binding residue" evidence="20">
    <location>
        <position position="191"/>
    </location>
    <ligand>
        <name>heme c</name>
        <dbReference type="ChEBI" id="CHEBI:61717"/>
        <label>2</label>
    </ligand>
    <ligandPart>
        <name>Fe</name>
        <dbReference type="ChEBI" id="CHEBI:18248"/>
    </ligandPart>
</feature>
<dbReference type="InterPro" id="IPR050597">
    <property type="entry name" value="Cytochrome_c_Oxidase_Subunit"/>
</dbReference>
<evidence type="ECO:0000256" key="5">
    <source>
        <dbReference type="ARBA" id="ARBA00022475"/>
    </source>
</evidence>
<comment type="function">
    <text evidence="19">C-type cytochrome. Part of the cbb3-type cytochrome c oxidase complex.</text>
</comment>
<feature type="binding site" description="axial binding residue" evidence="20">
    <location>
        <position position="238"/>
    </location>
    <ligand>
        <name>heme c</name>
        <dbReference type="ChEBI" id="CHEBI:61717"/>
        <label>2</label>
    </ligand>
    <ligandPart>
        <name>Fe</name>
        <dbReference type="ChEBI" id="CHEBI:18248"/>
    </ligandPart>
</feature>
<organism evidence="24 25">
    <name type="scientific">Pigmentiphaga kullae</name>
    <dbReference type="NCBI Taxonomy" id="151784"/>
    <lineage>
        <taxon>Bacteria</taxon>
        <taxon>Pseudomonadati</taxon>
        <taxon>Pseudomonadota</taxon>
        <taxon>Betaproteobacteria</taxon>
        <taxon>Burkholderiales</taxon>
        <taxon>Alcaligenaceae</taxon>
        <taxon>Pigmentiphaga</taxon>
    </lineage>
</organism>
<keyword evidence="16 19" id="KW-0408">Iron</keyword>
<dbReference type="GO" id="GO:0005886">
    <property type="term" value="C:plasma membrane"/>
    <property type="evidence" value="ECO:0007669"/>
    <property type="project" value="UniProtKB-SubCell"/>
</dbReference>
<evidence type="ECO:0000256" key="6">
    <source>
        <dbReference type="ARBA" id="ARBA00022519"/>
    </source>
</evidence>
<sequence>MSDFTTDFWGYYIGAIALAGIVWCVWLLFSQRAFLKSSKAAPGGQVDDTGHVWDGDLRELNNPLPRWWMWMYLLSCVFALGYLVLYPGLGKVQGWLGWSSTGALAAQQDQLREQVQPLYARFEDMEIPAIADDAQAREIGQRLFLNNCAQCHGSDARGSKGFPNLADGDWLYGSSPDIIRESIAKGRHGIMPPFGEQLDSRAVGDVTQYVRSLSGLAADPIKAARGRADFRANCAACHGVEGKGNPLLGAPNLTDKVWLYGSSAAVIAETITKGRNNQMPAHEDVFTPQQIRLLTAYVWGLTRPAEEAK</sequence>
<dbReference type="Pfam" id="PF13442">
    <property type="entry name" value="Cytochrome_CBB3"/>
    <property type="match status" value="2"/>
</dbReference>
<keyword evidence="11" id="KW-0677">Repeat</keyword>
<evidence type="ECO:0000313" key="25">
    <source>
        <dbReference type="Proteomes" id="UP000292445"/>
    </source>
</evidence>
<evidence type="ECO:0000256" key="3">
    <source>
        <dbReference type="ARBA" id="ARBA00006113"/>
    </source>
</evidence>
<comment type="similarity">
    <text evidence="3 19">Belongs to the CcoP / FixP family.</text>
</comment>
<evidence type="ECO:0000256" key="7">
    <source>
        <dbReference type="ARBA" id="ARBA00022617"/>
    </source>
</evidence>
<evidence type="ECO:0000256" key="16">
    <source>
        <dbReference type="ARBA" id="ARBA00023004"/>
    </source>
</evidence>
<dbReference type="InterPro" id="IPR009056">
    <property type="entry name" value="Cyt_c-like_dom"/>
</dbReference>
<dbReference type="InterPro" id="IPR032858">
    <property type="entry name" value="CcoP_N"/>
</dbReference>
<keyword evidence="7 19" id="KW-0349">Heme</keyword>
<evidence type="ECO:0000256" key="15">
    <source>
        <dbReference type="ARBA" id="ARBA00023002"/>
    </source>
</evidence>
<evidence type="ECO:0000256" key="13">
    <source>
        <dbReference type="ARBA" id="ARBA00022982"/>
    </source>
</evidence>
<dbReference type="GO" id="GO:0020037">
    <property type="term" value="F:heme binding"/>
    <property type="evidence" value="ECO:0007669"/>
    <property type="project" value="InterPro"/>
</dbReference>
<evidence type="ECO:0000256" key="11">
    <source>
        <dbReference type="ARBA" id="ARBA00022737"/>
    </source>
</evidence>
<dbReference type="InterPro" id="IPR038414">
    <property type="entry name" value="CcoP_N_sf"/>
</dbReference>
<keyword evidence="18 19" id="KW-0472">Membrane</keyword>
<feature type="binding site" description="covalent" evidence="21">
    <location>
        <position position="151"/>
    </location>
    <ligand>
        <name>heme c</name>
        <dbReference type="ChEBI" id="CHEBI:61717"/>
        <label>1</label>
    </ligand>
</feature>
<dbReference type="GO" id="GO:1902600">
    <property type="term" value="P:proton transmembrane transport"/>
    <property type="evidence" value="ECO:0007669"/>
    <property type="project" value="UniProtKB-KW"/>
</dbReference>
<dbReference type="RefSeq" id="WP_130356128.1">
    <property type="nucleotide sequence ID" value="NZ_SGXC01000001.1"/>
</dbReference>
<dbReference type="PIRSF" id="PIRSF000006">
    <property type="entry name" value="Cbb3-Cox_fixP"/>
    <property type="match status" value="1"/>
</dbReference>
<proteinExistence type="inferred from homology"/>
<dbReference type="PROSITE" id="PS51007">
    <property type="entry name" value="CYTC"/>
    <property type="match status" value="2"/>
</dbReference>
<keyword evidence="6 19" id="KW-0997">Cell inner membrane</keyword>
<dbReference type="GO" id="GO:0009055">
    <property type="term" value="F:electron transfer activity"/>
    <property type="evidence" value="ECO:0007669"/>
    <property type="project" value="InterPro"/>
</dbReference>
<evidence type="ECO:0000256" key="19">
    <source>
        <dbReference type="PIRNR" id="PIRNR000006"/>
    </source>
</evidence>
<feature type="domain" description="Cytochrome c" evidence="23">
    <location>
        <begin position="221"/>
        <end position="302"/>
    </location>
</feature>
<dbReference type="GO" id="GO:0006119">
    <property type="term" value="P:oxidative phosphorylation"/>
    <property type="evidence" value="ECO:0007669"/>
    <property type="project" value="UniProtKB-UniPathway"/>
</dbReference>
<dbReference type="InterPro" id="IPR036909">
    <property type="entry name" value="Cyt_c-like_dom_sf"/>
</dbReference>
<comment type="subcellular location">
    <subcellularLocation>
        <location evidence="1 19">Cell inner membrane</location>
    </subcellularLocation>
</comment>
<evidence type="ECO:0000256" key="14">
    <source>
        <dbReference type="ARBA" id="ARBA00022989"/>
    </source>
</evidence>
<evidence type="ECO:0000256" key="2">
    <source>
        <dbReference type="ARBA" id="ARBA00004673"/>
    </source>
</evidence>
<keyword evidence="14 22" id="KW-1133">Transmembrane helix</keyword>
<evidence type="ECO:0000256" key="17">
    <source>
        <dbReference type="ARBA" id="ARBA00023065"/>
    </source>
</evidence>
<keyword evidence="10 19" id="KW-0479">Metal-binding</keyword>
<dbReference type="EMBL" id="SGXC01000001">
    <property type="protein sequence ID" value="RZS84800.1"/>
    <property type="molecule type" value="Genomic_DNA"/>
</dbReference>
<feature type="binding site" description="axial binding residue" evidence="20">
    <location>
        <position position="152"/>
    </location>
    <ligand>
        <name>heme c</name>
        <dbReference type="ChEBI" id="CHEBI:61717"/>
        <label>1</label>
    </ligand>
    <ligandPart>
        <name>Fe</name>
        <dbReference type="ChEBI" id="CHEBI:18248"/>
    </ligandPart>
</feature>
<dbReference type="UniPathway" id="UPA00705"/>
<comment type="caution">
    <text evidence="24">The sequence shown here is derived from an EMBL/GenBank/DDBJ whole genome shotgun (WGS) entry which is preliminary data.</text>
</comment>
<evidence type="ECO:0000256" key="9">
    <source>
        <dbReference type="ARBA" id="ARBA00022692"/>
    </source>
</evidence>
<dbReference type="SUPFAM" id="SSF46626">
    <property type="entry name" value="Cytochrome c"/>
    <property type="match status" value="2"/>
</dbReference>
<dbReference type="GO" id="GO:0046872">
    <property type="term" value="F:metal ion binding"/>
    <property type="evidence" value="ECO:0007669"/>
    <property type="project" value="UniProtKB-KW"/>
</dbReference>
<dbReference type="GO" id="GO:0016491">
    <property type="term" value="F:oxidoreductase activity"/>
    <property type="evidence" value="ECO:0007669"/>
    <property type="project" value="UniProtKB-KW"/>
</dbReference>
<dbReference type="PANTHER" id="PTHR33751:SF1">
    <property type="entry name" value="CBB3-TYPE CYTOCHROME C OXIDASE SUBUNIT FIXP"/>
    <property type="match status" value="1"/>
</dbReference>
<feature type="binding site" description="axial binding residue" evidence="20">
    <location>
        <position position="279"/>
    </location>
    <ligand>
        <name>heme c</name>
        <dbReference type="ChEBI" id="CHEBI:61717"/>
        <label>1</label>
    </ligand>
    <ligandPart>
        <name>Fe</name>
        <dbReference type="ChEBI" id="CHEBI:18248"/>
    </ligandPart>
</feature>
<gene>
    <name evidence="24" type="ORF">EV675_0819</name>
</gene>
<evidence type="ECO:0000256" key="10">
    <source>
        <dbReference type="ARBA" id="ARBA00022723"/>
    </source>
</evidence>
<name>A0A4Q7NJV6_9BURK</name>
<keyword evidence="4 19" id="KW-0813">Transport</keyword>
<keyword evidence="17 19" id="KW-0406">Ion transport</keyword>
<dbReference type="InterPro" id="IPR004678">
    <property type="entry name" value="Cyt_c_oxidase_cbb3_su3"/>
</dbReference>
<keyword evidence="5 19" id="KW-1003">Cell membrane</keyword>
<keyword evidence="15 19" id="KW-0560">Oxidoreductase</keyword>
<evidence type="ECO:0000256" key="20">
    <source>
        <dbReference type="PIRSR" id="PIRSR000006-1"/>
    </source>
</evidence>
<dbReference type="Gene3D" id="1.10.760.10">
    <property type="entry name" value="Cytochrome c-like domain"/>
    <property type="match status" value="2"/>
</dbReference>
<feature type="binding site" description="covalent" evidence="21">
    <location>
        <position position="237"/>
    </location>
    <ligand>
        <name>heme c</name>
        <dbReference type="ChEBI" id="CHEBI:61717"/>
        <label>2</label>
    </ligand>
</feature>
<feature type="domain" description="Cytochrome c" evidence="23">
    <location>
        <begin position="135"/>
        <end position="214"/>
    </location>
</feature>
<dbReference type="Pfam" id="PF14715">
    <property type="entry name" value="FixP_N"/>
    <property type="match status" value="1"/>
</dbReference>
<evidence type="ECO:0000259" key="23">
    <source>
        <dbReference type="PROSITE" id="PS51007"/>
    </source>
</evidence>
<dbReference type="Proteomes" id="UP000292445">
    <property type="component" value="Unassembled WGS sequence"/>
</dbReference>
<reference evidence="24 25" key="1">
    <citation type="submission" date="2019-02" db="EMBL/GenBank/DDBJ databases">
        <title>Genomic Encyclopedia of Type Strains, Phase IV (KMG-IV): sequencing the most valuable type-strain genomes for metagenomic binning, comparative biology and taxonomic classification.</title>
        <authorList>
            <person name="Goeker M."/>
        </authorList>
    </citation>
    <scope>NUCLEOTIDE SEQUENCE [LARGE SCALE GENOMIC DNA]</scope>
    <source>
        <strain evidence="24 25">K24</strain>
    </source>
</reference>
<keyword evidence="8 19" id="KW-0679">Respiratory chain</keyword>
<protein>
    <recommendedName>
        <fullName evidence="19">Cbb3-type cytochrome c oxidase subunit</fullName>
    </recommendedName>
</protein>
<accession>A0A4Q7NJV6</accession>
<dbReference type="PANTHER" id="PTHR33751">
    <property type="entry name" value="CBB3-TYPE CYTOCHROME C OXIDASE SUBUNIT FIXP"/>
    <property type="match status" value="1"/>
</dbReference>
<comment type="pathway">
    <text evidence="2 19">Energy metabolism; oxidative phosphorylation.</text>
</comment>
<keyword evidence="9 22" id="KW-0812">Transmembrane</keyword>
<feature type="binding site" description="covalent" evidence="21">
    <location>
        <position position="148"/>
    </location>
    <ligand>
        <name>heme c</name>
        <dbReference type="ChEBI" id="CHEBI:61717"/>
        <label>1</label>
    </ligand>
</feature>
<dbReference type="Gene3D" id="6.10.280.130">
    <property type="match status" value="1"/>
</dbReference>
<keyword evidence="13 19" id="KW-0249">Electron transport</keyword>
<comment type="cofactor">
    <cofactor evidence="19 21">
        <name>heme c</name>
        <dbReference type="ChEBI" id="CHEBI:61717"/>
    </cofactor>
    <text evidence="19 21">Binds 2 heme C groups per subunit.</text>
</comment>
<dbReference type="OrthoDB" id="9811281at2"/>
<evidence type="ECO:0000256" key="18">
    <source>
        <dbReference type="ARBA" id="ARBA00023136"/>
    </source>
</evidence>
<evidence type="ECO:0000256" key="21">
    <source>
        <dbReference type="PIRSR" id="PIRSR000006-2"/>
    </source>
</evidence>
<evidence type="ECO:0000256" key="22">
    <source>
        <dbReference type="SAM" id="Phobius"/>
    </source>
</evidence>
<feature type="transmembrane region" description="Helical" evidence="22">
    <location>
        <begin position="9"/>
        <end position="29"/>
    </location>
</feature>
<evidence type="ECO:0000256" key="8">
    <source>
        <dbReference type="ARBA" id="ARBA00022660"/>
    </source>
</evidence>
<feature type="binding site" description="covalent" evidence="21">
    <location>
        <position position="234"/>
    </location>
    <ligand>
        <name>heme c</name>
        <dbReference type="ChEBI" id="CHEBI:61717"/>
        <label>2</label>
    </ligand>
</feature>
<feature type="transmembrane region" description="Helical" evidence="22">
    <location>
        <begin position="67"/>
        <end position="86"/>
    </location>
</feature>
<evidence type="ECO:0000313" key="24">
    <source>
        <dbReference type="EMBL" id="RZS84800.1"/>
    </source>
</evidence>